<sequence length="166" mass="18279">MENTMEKLAAESLVYVRGVHKARGWPELRQAHEERFIQEVSAELADVVAATPDMEPEALAALTRLVSLDVARGIVVGHRFLGAARCRRVFVLTAAAAQYLAVITRSGLHPLDGLKAARIRDFACEKARELSFDERTDEEVVKLLERAIRDAVLAAQHVPGGREAVN</sequence>
<dbReference type="AlphaFoldDB" id="A0A1I0J9Z0"/>
<dbReference type="RefSeq" id="WP_093520951.1">
    <property type="nucleotide sequence ID" value="NZ_FOIJ01000007.1"/>
</dbReference>
<dbReference type="EMBL" id="FOIJ01000007">
    <property type="protein sequence ID" value="SEU06825.1"/>
    <property type="molecule type" value="Genomic_DNA"/>
</dbReference>
<accession>A0A1I0J9Z0</accession>
<gene>
    <name evidence="1" type="ORF">SAMN05443639_10793</name>
</gene>
<keyword evidence="2" id="KW-1185">Reference proteome</keyword>
<reference evidence="2" key="1">
    <citation type="submission" date="2016-10" db="EMBL/GenBank/DDBJ databases">
        <authorList>
            <person name="Varghese N."/>
            <person name="Submissions S."/>
        </authorList>
    </citation>
    <scope>NUCLEOTIDE SEQUENCE [LARGE SCALE GENOMIC DNA]</scope>
    <source>
        <strain evidence="2">DSM 16858</strain>
    </source>
</reference>
<evidence type="ECO:0000313" key="1">
    <source>
        <dbReference type="EMBL" id="SEU06825.1"/>
    </source>
</evidence>
<proteinExistence type="predicted"/>
<evidence type="ECO:0000313" key="2">
    <source>
        <dbReference type="Proteomes" id="UP000199181"/>
    </source>
</evidence>
<dbReference type="Proteomes" id="UP000199181">
    <property type="component" value="Unassembled WGS sequence"/>
</dbReference>
<name>A0A1I0J9Z0_9BACT</name>
<protein>
    <submittedName>
        <fullName evidence="1">Uncharacterized protein</fullName>
    </submittedName>
</protein>
<organism evidence="1 2">
    <name type="scientific">Stigmatella erecta</name>
    <dbReference type="NCBI Taxonomy" id="83460"/>
    <lineage>
        <taxon>Bacteria</taxon>
        <taxon>Pseudomonadati</taxon>
        <taxon>Myxococcota</taxon>
        <taxon>Myxococcia</taxon>
        <taxon>Myxococcales</taxon>
        <taxon>Cystobacterineae</taxon>
        <taxon>Archangiaceae</taxon>
        <taxon>Stigmatella</taxon>
    </lineage>
</organism>